<name>A0A5J6HY82_STRAD</name>
<accession>A0A5J6HY82</accession>
<dbReference type="InterPro" id="IPR024344">
    <property type="entry name" value="MDMPI_metal-binding"/>
</dbReference>
<gene>
    <name evidence="3" type="ORF">CP975_34740</name>
</gene>
<evidence type="ECO:0000313" key="3">
    <source>
        <dbReference type="EMBL" id="QEV21977.1"/>
    </source>
</evidence>
<evidence type="ECO:0000256" key="1">
    <source>
        <dbReference type="SAM" id="MobiDB-lite"/>
    </source>
</evidence>
<sequence length="144" mass="15650">MNTPKDPRPLLYRAAGQFAALVATVEPGQLDIPTPCHEFDSRALIAHVMGNTLAYPHIMQGTYRAAEPGNVAEVPGDDWAAAYADAEERLIVAGWAMDDRALDRMVDLGFATLPVRGARVSWKSPHTHGTCARPSEVRTNSPRS</sequence>
<dbReference type="RefSeq" id="WP_055531697.1">
    <property type="nucleotide sequence ID" value="NZ_CP023695.1"/>
</dbReference>
<dbReference type="OrthoDB" id="5185819at2"/>
<dbReference type="Pfam" id="PF11716">
    <property type="entry name" value="MDMPI_N"/>
    <property type="match status" value="1"/>
</dbReference>
<proteinExistence type="predicted"/>
<protein>
    <recommendedName>
        <fullName evidence="2">Mycothiol-dependent maleylpyruvate isomerase metal-binding domain-containing protein</fullName>
    </recommendedName>
</protein>
<dbReference type="EMBL" id="CP023695">
    <property type="protein sequence ID" value="QEV21977.1"/>
    <property type="molecule type" value="Genomic_DNA"/>
</dbReference>
<evidence type="ECO:0000313" key="4">
    <source>
        <dbReference type="Proteomes" id="UP000326553"/>
    </source>
</evidence>
<dbReference type="KEGG" id="salw:CP975_34740"/>
<evidence type="ECO:0000259" key="2">
    <source>
        <dbReference type="Pfam" id="PF11716"/>
    </source>
</evidence>
<reference evidence="3 4" key="1">
    <citation type="submission" date="2017-09" db="EMBL/GenBank/DDBJ databases">
        <authorList>
            <person name="Lee N."/>
            <person name="Cho B.-K."/>
        </authorList>
    </citation>
    <scope>NUCLEOTIDE SEQUENCE [LARGE SCALE GENOMIC DNA]</scope>
    <source>
        <strain evidence="3 4">ATCC 12461</strain>
    </source>
</reference>
<organism evidence="3 4">
    <name type="scientific">Streptomyces alboniger</name>
    <dbReference type="NCBI Taxonomy" id="132473"/>
    <lineage>
        <taxon>Bacteria</taxon>
        <taxon>Bacillati</taxon>
        <taxon>Actinomycetota</taxon>
        <taxon>Actinomycetes</taxon>
        <taxon>Kitasatosporales</taxon>
        <taxon>Streptomycetaceae</taxon>
        <taxon>Streptomyces</taxon>
        <taxon>Streptomyces aurantiacus group</taxon>
    </lineage>
</organism>
<feature type="region of interest" description="Disordered" evidence="1">
    <location>
        <begin position="123"/>
        <end position="144"/>
    </location>
</feature>
<dbReference type="InterPro" id="IPR034660">
    <property type="entry name" value="DinB/YfiT-like"/>
</dbReference>
<dbReference type="SUPFAM" id="SSF109854">
    <property type="entry name" value="DinB/YfiT-like putative metalloenzymes"/>
    <property type="match status" value="1"/>
</dbReference>
<keyword evidence="4" id="KW-1185">Reference proteome</keyword>
<dbReference type="GO" id="GO:0046872">
    <property type="term" value="F:metal ion binding"/>
    <property type="evidence" value="ECO:0007669"/>
    <property type="project" value="InterPro"/>
</dbReference>
<dbReference type="Proteomes" id="UP000326553">
    <property type="component" value="Chromosome"/>
</dbReference>
<dbReference type="AlphaFoldDB" id="A0A5J6HY82"/>
<feature type="domain" description="Mycothiol-dependent maleylpyruvate isomerase metal-binding" evidence="2">
    <location>
        <begin position="13"/>
        <end position="132"/>
    </location>
</feature>
<dbReference type="Gene3D" id="1.20.120.450">
    <property type="entry name" value="dinb family like domain"/>
    <property type="match status" value="1"/>
</dbReference>